<dbReference type="InterPro" id="IPR040836">
    <property type="entry name" value="SAVED"/>
</dbReference>
<reference evidence="4 5" key="1">
    <citation type="submission" date="2019-04" db="EMBL/GenBank/DDBJ databases">
        <title>Draft Whole-Genome sequence of the purple photosynthetic bacterium Rhodobacter capsulatus SP108 with an indigenous class A beta-lactamase.</title>
        <authorList>
            <person name="Robertson S."/>
            <person name="Meyer T.E."/>
            <person name="Kyndt J.A."/>
        </authorList>
    </citation>
    <scope>NUCLEOTIDE SEQUENCE [LARGE SCALE GENOMIC DNA]</scope>
    <source>
        <strain evidence="4 5">SP108</strain>
    </source>
</reference>
<proteinExistence type="predicted"/>
<dbReference type="EMBL" id="SWJZ01000113">
    <property type="protein sequence ID" value="TKD13769.1"/>
    <property type="molecule type" value="Genomic_DNA"/>
</dbReference>
<name>A0A4U1JLH4_RHOCA</name>
<comment type="caution">
    <text evidence="4">The sequence shown here is derived from an EMBL/GenBank/DDBJ whole genome shotgun (WGS) entry which is preliminary data.</text>
</comment>
<dbReference type="AlphaFoldDB" id="A0A4U1JLH4"/>
<keyword evidence="1" id="KW-0812">Transmembrane</keyword>
<evidence type="ECO:0000259" key="3">
    <source>
        <dbReference type="Pfam" id="PF18303"/>
    </source>
</evidence>
<protein>
    <submittedName>
        <fullName evidence="4">SAVED domain-containing protein</fullName>
    </submittedName>
</protein>
<organism evidence="4 5">
    <name type="scientific">Rhodobacter capsulatus</name>
    <name type="common">Rhodopseudomonas capsulata</name>
    <dbReference type="NCBI Taxonomy" id="1061"/>
    <lineage>
        <taxon>Bacteria</taxon>
        <taxon>Pseudomonadati</taxon>
        <taxon>Pseudomonadota</taxon>
        <taxon>Alphaproteobacteria</taxon>
        <taxon>Rhodobacterales</taxon>
        <taxon>Rhodobacter group</taxon>
        <taxon>Rhodobacter</taxon>
    </lineage>
</organism>
<feature type="domain" description="SAVED-fused 2TM effector" evidence="3">
    <location>
        <begin position="9"/>
        <end position="160"/>
    </location>
</feature>
<sequence length="380" mass="41247">MSFWRKHGDRFFDGLITFIFRTPSWPSRLLRAGVTLIVAGLSVGGLAGDLSWIDADRVLRLTVQADGGGSSVYWSQITVFLGILLATVGVILGVIDHIADRRQLRKQSVVVLEHRGLHQTVDTPLASAVPKRLKGRIDVLPVDHRQSTSTSQISSPEDALSQIAGLRQQLRQKRDAAGPGNVRLVYGGMAPVPLTFLTGMMVGNEAGLTVMDWDRFAEKWREPDGADDGDRFVVSGMDGLKNGIPEVALAVAVSYPSDADGIRATLGEMPLIRLALPNLSTTAHWSADKQSSMAKDFTDILGDLMAKGVKRVHLFIAAPNSVVFTLGRHLDDRLHPEVLVYQYERSASPPFPWAVKMPTHGQSAAQIVRSGAIPIPPATT</sequence>
<dbReference type="Pfam" id="PF18303">
    <property type="entry name" value="Saf_2TM"/>
    <property type="match status" value="1"/>
</dbReference>
<keyword evidence="1" id="KW-0472">Membrane</keyword>
<keyword evidence="1" id="KW-1133">Transmembrane helix</keyword>
<feature type="transmembrane region" description="Helical" evidence="1">
    <location>
        <begin position="29"/>
        <end position="53"/>
    </location>
</feature>
<feature type="transmembrane region" description="Helical" evidence="1">
    <location>
        <begin position="73"/>
        <end position="95"/>
    </location>
</feature>
<dbReference type="OrthoDB" id="8687383at2"/>
<dbReference type="Pfam" id="PF18145">
    <property type="entry name" value="SAVED"/>
    <property type="match status" value="1"/>
</dbReference>
<feature type="domain" description="SMODS-associated and fused to various effectors" evidence="2">
    <location>
        <begin position="167"/>
        <end position="357"/>
    </location>
</feature>
<evidence type="ECO:0000256" key="1">
    <source>
        <dbReference type="SAM" id="Phobius"/>
    </source>
</evidence>
<dbReference type="InterPro" id="IPR041167">
    <property type="entry name" value="Saf_2TM"/>
</dbReference>
<dbReference type="Proteomes" id="UP000310597">
    <property type="component" value="Unassembled WGS sequence"/>
</dbReference>
<dbReference type="NCBIfam" id="NF033611">
    <property type="entry name" value="SAVED"/>
    <property type="match status" value="1"/>
</dbReference>
<evidence type="ECO:0000259" key="2">
    <source>
        <dbReference type="Pfam" id="PF18145"/>
    </source>
</evidence>
<dbReference type="RefSeq" id="WP_136909462.1">
    <property type="nucleotide sequence ID" value="NZ_SWJZ01000113.1"/>
</dbReference>
<evidence type="ECO:0000313" key="4">
    <source>
        <dbReference type="EMBL" id="TKD13769.1"/>
    </source>
</evidence>
<evidence type="ECO:0000313" key="5">
    <source>
        <dbReference type="Proteomes" id="UP000310597"/>
    </source>
</evidence>
<gene>
    <name evidence="4" type="ORF">FBT96_19050</name>
</gene>
<accession>A0A4U1JLH4</accession>